<dbReference type="InterPro" id="IPR050639">
    <property type="entry name" value="SSR_resolvase"/>
</dbReference>
<dbReference type="PANTHER" id="PTHR30461">
    <property type="entry name" value="DNA-INVERTASE FROM LAMBDOID PROPHAGE"/>
    <property type="match status" value="1"/>
</dbReference>
<gene>
    <name evidence="5" type="ORF">IDM36_07085</name>
</gene>
<feature type="coiled-coil region" evidence="3">
    <location>
        <begin position="394"/>
        <end position="458"/>
    </location>
</feature>
<dbReference type="GO" id="GO:0003677">
    <property type="term" value="F:DNA binding"/>
    <property type="evidence" value="ECO:0007669"/>
    <property type="project" value="UniProtKB-KW"/>
</dbReference>
<dbReference type="CDD" id="cd00338">
    <property type="entry name" value="Ser_Recombinase"/>
    <property type="match status" value="1"/>
</dbReference>
<evidence type="ECO:0000256" key="1">
    <source>
        <dbReference type="ARBA" id="ARBA00023125"/>
    </source>
</evidence>
<dbReference type="Gene3D" id="3.90.1750.20">
    <property type="entry name" value="Putative Large Serine Recombinase, Chain B, Domain 2"/>
    <property type="match status" value="1"/>
</dbReference>
<organism evidence="5">
    <name type="scientific">Enterobacter mori</name>
    <dbReference type="NCBI Taxonomy" id="539813"/>
    <lineage>
        <taxon>Bacteria</taxon>
        <taxon>Pseudomonadati</taxon>
        <taxon>Pseudomonadota</taxon>
        <taxon>Gammaproteobacteria</taxon>
        <taxon>Enterobacterales</taxon>
        <taxon>Enterobacteriaceae</taxon>
        <taxon>Enterobacter</taxon>
    </lineage>
</organism>
<evidence type="ECO:0000256" key="2">
    <source>
        <dbReference type="ARBA" id="ARBA00023172"/>
    </source>
</evidence>
<dbReference type="Gene3D" id="3.40.50.1390">
    <property type="entry name" value="Resolvase, N-terminal catalytic domain"/>
    <property type="match status" value="1"/>
</dbReference>
<accession>A0A7T0H2C9</accession>
<dbReference type="SUPFAM" id="SSF58100">
    <property type="entry name" value="Bacterial hemolysins"/>
    <property type="match status" value="1"/>
</dbReference>
<reference evidence="5" key="1">
    <citation type="submission" date="2020-09" db="EMBL/GenBank/DDBJ databases">
        <title>First Report of a novel Colistin-Resistant species of Enterobacter cloacae complex Producing MCR-5 isolated from hospital sewage water.</title>
        <authorList>
            <person name="Zhou K."/>
        </authorList>
    </citation>
    <scope>NUCLEOTIDE SEQUENCE [LARGE SCALE GENOMIC DNA]</scope>
    <source>
        <strain evidence="5">HSW1412</strain>
    </source>
</reference>
<evidence type="ECO:0000259" key="4">
    <source>
        <dbReference type="SMART" id="SM00857"/>
    </source>
</evidence>
<dbReference type="GO" id="GO:0000150">
    <property type="term" value="F:DNA strand exchange activity"/>
    <property type="evidence" value="ECO:0007669"/>
    <property type="project" value="InterPro"/>
</dbReference>
<protein>
    <submittedName>
        <fullName evidence="5">Recombinase family protein</fullName>
    </submittedName>
</protein>
<dbReference type="Pfam" id="PF00239">
    <property type="entry name" value="Resolvase"/>
    <property type="match status" value="1"/>
</dbReference>
<feature type="domain" description="Resolvase/invertase-type recombinase catalytic" evidence="4">
    <location>
        <begin position="23"/>
        <end position="182"/>
    </location>
</feature>
<dbReference type="AlphaFoldDB" id="A0A7T0H2C9"/>
<name>A0A7T0H2C9_9ENTR</name>
<dbReference type="PANTHER" id="PTHR30461:SF2">
    <property type="entry name" value="SERINE RECOMBINASE PINE-RELATED"/>
    <property type="match status" value="1"/>
</dbReference>
<dbReference type="InterPro" id="IPR038109">
    <property type="entry name" value="DNA_bind_recomb_sf"/>
</dbReference>
<dbReference type="InterPro" id="IPR006119">
    <property type="entry name" value="Resolv_N"/>
</dbReference>
<evidence type="ECO:0000256" key="3">
    <source>
        <dbReference type="SAM" id="Coils"/>
    </source>
</evidence>
<dbReference type="Pfam" id="PF07508">
    <property type="entry name" value="Recombinase"/>
    <property type="match status" value="1"/>
</dbReference>
<evidence type="ECO:0000313" key="5">
    <source>
        <dbReference type="EMBL" id="QPK01871.1"/>
    </source>
</evidence>
<keyword evidence="3" id="KW-0175">Coiled coil</keyword>
<sequence length="597" mass="68368">MGHADLLTLDQWRGILMSSKQKLYSYVRWSSEKQSSGTSFERQTSRAKSFALEHDLEYVEIKDAGISAFKGQNTTQGKLGVFITQVEKGVIPKDSWLYVENLDRLTREDATTANELFLRLLRMGLTIVTGMDNKVFTREGVNRNPTDLMISILMFMRAHEESKTKSDRVNSHVLALLTREKQGLPVNIKAVGRHPFWIDDSGPSNEKVKKHPDYWQPAQEAVKLFLEGYGAFYVTDYLNKKYAPPPAFKNKTRKAGGWSQQALNKMRSNEALVGVKLFNLAGKNYRLENYYPPLCTPGEFAQLQDIKANNNRYSGKVSTAISLLGGMQIIRCGHCNGTMTAFLQRGQLRYICEYGRAGGNCNAWSVKAAIVERCLMPVLITGFLMGAYKTHSDLTSLDEESDELKEKLNKIQSQQDHVIDAITEFGRTTKFDAKYKELEKEEQVISGKLQQLAQLKALYATTKDFSENIAGFVAEQCHWLIISDVHNSRREQLRENVRRVIKSVIVTKKNRCIRIEFQLITGEPFVFTGSKSLDYEVFLPCRIHDIPPDATEDEKSEWKRSDHEYNKNFLKLWYEVVNKGFLSHYPEIDGKDFWPRR</sequence>
<dbReference type="EMBL" id="CP061801">
    <property type="protein sequence ID" value="QPK01871.1"/>
    <property type="molecule type" value="Genomic_DNA"/>
</dbReference>
<keyword evidence="2" id="KW-0233">DNA recombination</keyword>
<dbReference type="InterPro" id="IPR011109">
    <property type="entry name" value="DNA_bind_recombinase_dom"/>
</dbReference>
<proteinExistence type="predicted"/>
<dbReference type="SUPFAM" id="SSF53041">
    <property type="entry name" value="Resolvase-like"/>
    <property type="match status" value="1"/>
</dbReference>
<keyword evidence="1" id="KW-0238">DNA-binding</keyword>
<dbReference type="InterPro" id="IPR036162">
    <property type="entry name" value="Resolvase-like_N_sf"/>
</dbReference>
<dbReference type="SMART" id="SM00857">
    <property type="entry name" value="Resolvase"/>
    <property type="match status" value="1"/>
</dbReference>